<feature type="domain" description="Type 9 secretion system plug protein N-terminal" evidence="2">
    <location>
        <begin position="28"/>
        <end position="149"/>
    </location>
</feature>
<dbReference type="EMBL" id="JAVTTO010000001">
    <property type="protein sequence ID" value="MDT7830984.1"/>
    <property type="molecule type" value="Genomic_DNA"/>
</dbReference>
<accession>A0ABU3LB69</accession>
<dbReference type="Pfam" id="PF17116">
    <property type="entry name" value="T9SS_plug_1st"/>
    <property type="match status" value="1"/>
</dbReference>
<dbReference type="RefSeq" id="WP_349240239.1">
    <property type="nucleotide sequence ID" value="NZ_JAVTTO010000001.1"/>
</dbReference>
<keyword evidence="1" id="KW-0732">Signal</keyword>
<gene>
    <name evidence="3" type="ORF">RQM59_01250</name>
</gene>
<protein>
    <submittedName>
        <fullName evidence="3">DUF5103 domain-containing protein</fullName>
    </submittedName>
</protein>
<keyword evidence="4" id="KW-1185">Reference proteome</keyword>
<dbReference type="InterPro" id="IPR013783">
    <property type="entry name" value="Ig-like_fold"/>
</dbReference>
<comment type="caution">
    <text evidence="3">The sequence shown here is derived from an EMBL/GenBank/DDBJ whole genome shotgun (WGS) entry which is preliminary data.</text>
</comment>
<reference evidence="3 4" key="1">
    <citation type="submission" date="2023-09" db="EMBL/GenBank/DDBJ databases">
        <title>Novel taxa isolated from Blanes Bay.</title>
        <authorList>
            <person name="Rey-Velasco X."/>
            <person name="Lucena T."/>
        </authorList>
    </citation>
    <scope>NUCLEOTIDE SEQUENCE [LARGE SCALE GENOMIC DNA]</scope>
    <source>
        <strain evidence="3 4">S356</strain>
    </source>
</reference>
<evidence type="ECO:0000313" key="4">
    <source>
        <dbReference type="Proteomes" id="UP001257277"/>
    </source>
</evidence>
<feature type="signal peptide" evidence="1">
    <location>
        <begin position="1"/>
        <end position="20"/>
    </location>
</feature>
<evidence type="ECO:0000313" key="3">
    <source>
        <dbReference type="EMBL" id="MDT7830984.1"/>
    </source>
</evidence>
<sequence>MRKLLILLLFVLLCAPCSFSQEVPNGNIKSIQLRPLAENQFSAIVPLGTVLELSFDDLDADQKEYYYKVEHMTHDWKPSKILSNQYIDGFQSNIILDVNNAFNTYQNYTHYSIKVPNINTIITKSGNYVLSVLNDIDEVVLTRRFVLYENTAVVGVATSRSRNTKAYNTEQTVQFSVNYPTLRINNPDQEVHVSVIQNQNWNTAINGLKPQFFRKNQLIYRYINKSNFKGGNQFLNFDNKIIRNKSMNIVKVERKEVYHNYLAPFEKKDNPSYSYNPDINGQFVIRTIEGADNNTEADYAMMHFNLMSEKIHQKDVYVVGAFNNFELTPENKMSFDVQSNTYNANFLLKQGFYNYTYATKDNNGTVSYGDVLGDFSITENEYTVIVYFRQIGGLYDRVIGVGNSYFTGER</sequence>
<feature type="chain" id="PRO_5047376126" evidence="1">
    <location>
        <begin position="21"/>
        <end position="410"/>
    </location>
</feature>
<evidence type="ECO:0000256" key="1">
    <source>
        <dbReference type="SAM" id="SignalP"/>
    </source>
</evidence>
<evidence type="ECO:0000259" key="2">
    <source>
        <dbReference type="Pfam" id="PF17116"/>
    </source>
</evidence>
<proteinExistence type="predicted"/>
<name>A0ABU3LB69_9FLAO</name>
<dbReference type="InterPro" id="IPR031345">
    <property type="entry name" value="T9SS_Plug_N"/>
</dbReference>
<organism evidence="3 4">
    <name type="scientific">Asprobacillus argus</name>
    <dbReference type="NCBI Taxonomy" id="3076534"/>
    <lineage>
        <taxon>Bacteria</taxon>
        <taxon>Pseudomonadati</taxon>
        <taxon>Bacteroidota</taxon>
        <taxon>Flavobacteriia</taxon>
        <taxon>Flavobacteriales</taxon>
        <taxon>Flavobacteriaceae</taxon>
        <taxon>Asprobacillus</taxon>
    </lineage>
</organism>
<dbReference type="Proteomes" id="UP001257277">
    <property type="component" value="Unassembled WGS sequence"/>
</dbReference>
<dbReference type="Gene3D" id="2.60.40.10">
    <property type="entry name" value="Immunoglobulins"/>
    <property type="match status" value="1"/>
</dbReference>